<feature type="domain" description="Fibrillar collagen NC1" evidence="9">
    <location>
        <begin position="1470"/>
        <end position="1698"/>
    </location>
</feature>
<dbReference type="Gene3D" id="2.60.120.200">
    <property type="match status" value="1"/>
</dbReference>
<dbReference type="GO" id="GO:0031012">
    <property type="term" value="C:extracellular matrix"/>
    <property type="evidence" value="ECO:0007669"/>
    <property type="project" value="TreeGrafter"/>
</dbReference>
<dbReference type="GO" id="GO:0030198">
    <property type="term" value="P:extracellular matrix organization"/>
    <property type="evidence" value="ECO:0007669"/>
    <property type="project" value="TreeGrafter"/>
</dbReference>
<reference evidence="10 11" key="1">
    <citation type="submission" date="2019-04" db="EMBL/GenBank/DDBJ databases">
        <title>Chromosome genome assembly for Takifugu flavidus.</title>
        <authorList>
            <person name="Xiao S."/>
        </authorList>
    </citation>
    <scope>NUCLEOTIDE SEQUENCE [LARGE SCALE GENOMIC DNA]</scope>
    <source>
        <strain evidence="10">HTHZ2018</strain>
        <tissue evidence="10">Muscle</tissue>
    </source>
</reference>
<keyword evidence="5" id="KW-0677">Repeat</keyword>
<evidence type="ECO:0000256" key="6">
    <source>
        <dbReference type="ARBA" id="ARBA00023119"/>
    </source>
</evidence>
<evidence type="ECO:0000313" key="10">
    <source>
        <dbReference type="EMBL" id="TWW58906.1"/>
    </source>
</evidence>
<evidence type="ECO:0000256" key="1">
    <source>
        <dbReference type="ARBA" id="ARBA00004498"/>
    </source>
</evidence>
<protein>
    <submittedName>
        <fullName evidence="10">Collagen alpha-1(XI) chain</fullName>
    </submittedName>
</protein>
<keyword evidence="3" id="KW-0272">Extracellular matrix</keyword>
<evidence type="ECO:0000256" key="5">
    <source>
        <dbReference type="ARBA" id="ARBA00022737"/>
    </source>
</evidence>
<evidence type="ECO:0000256" key="3">
    <source>
        <dbReference type="ARBA" id="ARBA00022530"/>
    </source>
</evidence>
<feature type="region of interest" description="Disordered" evidence="7">
    <location>
        <begin position="876"/>
        <end position="1024"/>
    </location>
</feature>
<feature type="compositionally biased region" description="Pro residues" evidence="7">
    <location>
        <begin position="1297"/>
        <end position="1306"/>
    </location>
</feature>
<dbReference type="SMART" id="SM00210">
    <property type="entry name" value="TSPN"/>
    <property type="match status" value="1"/>
</dbReference>
<dbReference type="InterPro" id="IPR008160">
    <property type="entry name" value="Collagen"/>
</dbReference>
<dbReference type="PROSITE" id="PS51461">
    <property type="entry name" value="NC1_FIB"/>
    <property type="match status" value="1"/>
</dbReference>
<feature type="compositionally biased region" description="Low complexity" evidence="7">
    <location>
        <begin position="361"/>
        <end position="376"/>
    </location>
</feature>
<feature type="compositionally biased region" description="Pro residues" evidence="7">
    <location>
        <begin position="1361"/>
        <end position="1372"/>
    </location>
</feature>
<dbReference type="Pfam" id="PF01410">
    <property type="entry name" value="COLFI"/>
    <property type="match status" value="1"/>
</dbReference>
<comment type="subcellular location">
    <subcellularLocation>
        <location evidence="1">Secreted</location>
        <location evidence="1">Extracellular space</location>
        <location evidence="1">Extracellular matrix</location>
    </subcellularLocation>
</comment>
<feature type="chain" id="PRO_5022768847" evidence="8">
    <location>
        <begin position="23"/>
        <end position="1699"/>
    </location>
</feature>
<comment type="caution">
    <text evidence="10">The sequence shown here is derived from an EMBL/GenBank/DDBJ whole genome shotgun (WGS) entry which is preliminary data.</text>
</comment>
<dbReference type="EMBL" id="RHFK02000019">
    <property type="protein sequence ID" value="TWW58906.1"/>
    <property type="molecule type" value="Genomic_DNA"/>
</dbReference>
<name>A0A5C6MV43_9TELE</name>
<evidence type="ECO:0000256" key="2">
    <source>
        <dbReference type="ARBA" id="ARBA00022525"/>
    </source>
</evidence>
<feature type="compositionally biased region" description="Gly residues" evidence="7">
    <location>
        <begin position="946"/>
        <end position="955"/>
    </location>
</feature>
<sequence>MDRWDRTWLLALLFAVIHTGKGELIDVLKVLELSEDMEGVSLEAGLCTSREGQELSDLAFKIDKKIQLSAPTRQFFPDSSFPMNFSVMTTVRAVKDSQVFLLSLYDSQGTQQLGVEIGRSPVFLYEDHEGQPSPELYPTFRKINLADGKWHRIAYGVEGQSVTLYLDCVKLDTLDLLRGFDPQVSTEGVTVFGMRLLDEGVFEGDIQQLLIIDDPRSAETYCQDYIPDCDAPLPYNNILTEAKEVEGTPKKHVAEEFEEFDYSDLYEDLSISTVTTSPNVTDYEIIEYEDYDNTTDLALLNEYEYEEEEERYGPAEREQEVLFNTQNLPEKGEKGEPGYYGTGTQIVGPYGPEGPEGERGPPGVIGPIGPQGDPGELGPPGRPGLNGADGVAGPPGNVILIPFQAGGDPKTGMGRSAQEAQAQAILQQTTLALKGPPGPLGLRGRPGPLGVPGPSGLKGSRGEMGLAVSLLDSTSKKIWNSSQNHFYCPLLSFLVFSLRVLQDCQVAPVGTDKSGKGVNTEQTVAVEKLEMRDQRAIEALMACQGFLDTKDTRGTGVNQDHQGLLERQEKGDLKGHWVQEGKQGSRGLPGSRGRPGPPGLTGITGVDGVQGSKGNIVSMGRVPREKSEHPVSRETQELWGLKGRKERRGYLEMMALLVTQEERELREKKVCRVLKECRGLWDILDSEELREQMESEDLREAKVKREDWEFLGCQDIQEDWDRRVVMGFLVDWDQGEKRGRKVPVGNQEGSARGVQMEHEVAEGQKDPQENPEKRESQGVMGPQVLPERGVPKGHKEGMESLDLKDQMGLLGRMDFQVTQVKEERRDSKEKRGRRDQQVLWGHRGNQVSLVLLGIVATRGLQVYLVSRVYLGLLGRKGDPGLPGTPGKNGPSGMKGFRGNRGAPGVMGPHGLKGALGPAGSPGVIGPTGERGPSGPAGAIGQPGRAGSLGGAGPMGEKGEPGDKGPIGPAGQDGEQGPLGALGPTGPAGLPGDDGDKGEQGEPGQKGSKGDKGEGVSGKMENTLNTEYRTEAVSDYFSLFRDRRAQLDHRDQPGADGLVGPRGQQGMYGPKGDEGFRGFKGSPGPLGLQGMPGLSGEKGESGHVGLMGPPGQLGPTGAQGPIGGQGPNGRLGMIGQPGLVGEKGEDGEAGNPGPAGFSGMIGEKGDQGEKGDMGLAGAPGPPGARGLQGEDGPKGSMGPIGATGDFGQQGEAGPNGVEGLPGVKGDSGDPGKSGHLGKPGKGGKEGLKGAKGAPGLEGLMGKTGPVGPQGHPGKSGPQGLRGIPGPAGEQGLNGPPGQAGPPGPMGPPGLLGFKGDHGKRGDKGHGGLIGLIGPPGDIGEKGDRGLPGNQGLPGPKGDEGPFGPPGPYGPPGPTGVSGAMGIKGSKGNQGPIGPRGDTGPAGEPGPPGPPAAGVSPFPQLGYRRRTYNMVDGAAFEEEEEGREGYGGNEDEWMQGDQAEHNGWIKEGQEMEEVFASLSSMKVEVEGLRNPLGTYHSPARTCKELWLLHPELPNGDYWIDPNQGCHRDSFKVFCNFTAQGETCLYPDKKFQSVKLAGWKGEKPGTWYSDFRKGKQFSYSGSEGIPVHVVQLTFLQLLSATAKQTFTYNCLNSAAWLHSAPQSYELALRFKGANGEELTHENTHYISALYDGCQSRSGQERTVLEFDAPLSNTLPILDVAVSDFGNGNQKFGFQVGPVCYNG</sequence>
<keyword evidence="11" id="KW-1185">Reference proteome</keyword>
<dbReference type="PANTHER" id="PTHR24023">
    <property type="entry name" value="COLLAGEN ALPHA"/>
    <property type="match status" value="1"/>
</dbReference>
<dbReference type="SMART" id="SM00038">
    <property type="entry name" value="COLFI"/>
    <property type="match status" value="1"/>
</dbReference>
<dbReference type="SUPFAM" id="SSF49899">
    <property type="entry name" value="Concanavalin A-like lectins/glucanases"/>
    <property type="match status" value="1"/>
</dbReference>
<evidence type="ECO:0000313" key="11">
    <source>
        <dbReference type="Proteomes" id="UP000324091"/>
    </source>
</evidence>
<dbReference type="GO" id="GO:0030020">
    <property type="term" value="F:extracellular matrix structural constituent conferring tensile strength"/>
    <property type="evidence" value="ECO:0007669"/>
    <property type="project" value="TreeGrafter"/>
</dbReference>
<organism evidence="10 11">
    <name type="scientific">Takifugu flavidus</name>
    <name type="common">sansaifugu</name>
    <dbReference type="NCBI Taxonomy" id="433684"/>
    <lineage>
        <taxon>Eukaryota</taxon>
        <taxon>Metazoa</taxon>
        <taxon>Chordata</taxon>
        <taxon>Craniata</taxon>
        <taxon>Vertebrata</taxon>
        <taxon>Euteleostomi</taxon>
        <taxon>Actinopterygii</taxon>
        <taxon>Neopterygii</taxon>
        <taxon>Teleostei</taxon>
        <taxon>Neoteleostei</taxon>
        <taxon>Acanthomorphata</taxon>
        <taxon>Eupercaria</taxon>
        <taxon>Tetraodontiformes</taxon>
        <taxon>Tetradontoidea</taxon>
        <taxon>Tetraodontidae</taxon>
        <taxon>Takifugu</taxon>
    </lineage>
</organism>
<feature type="region of interest" description="Disordered" evidence="7">
    <location>
        <begin position="568"/>
        <end position="616"/>
    </location>
</feature>
<dbReference type="InterPro" id="IPR000885">
    <property type="entry name" value="Fib_collagen_C"/>
</dbReference>
<keyword evidence="2" id="KW-0964">Secreted</keyword>
<evidence type="ECO:0000256" key="7">
    <source>
        <dbReference type="SAM" id="MobiDB-lite"/>
    </source>
</evidence>
<dbReference type="InterPro" id="IPR013320">
    <property type="entry name" value="ConA-like_dom_sf"/>
</dbReference>
<feature type="compositionally biased region" description="Low complexity" evidence="7">
    <location>
        <begin position="585"/>
        <end position="604"/>
    </location>
</feature>
<evidence type="ECO:0000259" key="9">
    <source>
        <dbReference type="PROSITE" id="PS51461"/>
    </source>
</evidence>
<feature type="compositionally biased region" description="Basic and acidic residues" evidence="7">
    <location>
        <begin position="1313"/>
        <end position="1324"/>
    </location>
</feature>
<dbReference type="InterPro" id="IPR048287">
    <property type="entry name" value="TSPN-like_N"/>
</dbReference>
<dbReference type="GO" id="GO:0005581">
    <property type="term" value="C:collagen trimer"/>
    <property type="evidence" value="ECO:0007669"/>
    <property type="project" value="UniProtKB-KW"/>
</dbReference>
<keyword evidence="6 10" id="KW-0176">Collagen</keyword>
<dbReference type="FunFam" id="2.60.120.1000:FF:000002">
    <property type="entry name" value="Collagen XI alpha 1 chain"/>
    <property type="match status" value="1"/>
</dbReference>
<gene>
    <name evidence="10" type="ORF">D4764_06G0004360</name>
</gene>
<feature type="compositionally biased region" description="Low complexity" evidence="7">
    <location>
        <begin position="1249"/>
        <end position="1258"/>
    </location>
</feature>
<dbReference type="Proteomes" id="UP000324091">
    <property type="component" value="Chromosome 6"/>
</dbReference>
<evidence type="ECO:0000256" key="8">
    <source>
        <dbReference type="SAM" id="SignalP"/>
    </source>
</evidence>
<feature type="region of interest" description="Disordered" evidence="7">
    <location>
        <begin position="739"/>
        <end position="796"/>
    </location>
</feature>
<evidence type="ECO:0000256" key="4">
    <source>
        <dbReference type="ARBA" id="ARBA00022729"/>
    </source>
</evidence>
<dbReference type="InterPro" id="IPR050149">
    <property type="entry name" value="Collagen_superfamily"/>
</dbReference>
<dbReference type="Pfam" id="PF01391">
    <property type="entry name" value="Collagen"/>
    <property type="match status" value="5"/>
</dbReference>
<feature type="compositionally biased region" description="Low complexity" evidence="7">
    <location>
        <begin position="977"/>
        <end position="990"/>
    </location>
</feature>
<accession>A0A5C6MV43</accession>
<feature type="compositionally biased region" description="Basic and acidic residues" evidence="7">
    <location>
        <begin position="568"/>
        <end position="579"/>
    </location>
</feature>
<feature type="compositionally biased region" description="Basic and acidic residues" evidence="7">
    <location>
        <begin position="1162"/>
        <end position="1171"/>
    </location>
</feature>
<proteinExistence type="predicted"/>
<feature type="region of interest" description="Disordered" evidence="7">
    <location>
        <begin position="346"/>
        <end position="393"/>
    </location>
</feature>
<dbReference type="PANTHER" id="PTHR24023:SF1082">
    <property type="entry name" value="COLLAGEN TRIPLE HELIX REPEAT"/>
    <property type="match status" value="1"/>
</dbReference>
<keyword evidence="4 8" id="KW-0732">Signal</keyword>
<dbReference type="Gene3D" id="2.60.120.1000">
    <property type="match status" value="1"/>
</dbReference>
<dbReference type="GO" id="GO:0005615">
    <property type="term" value="C:extracellular space"/>
    <property type="evidence" value="ECO:0007669"/>
    <property type="project" value="TreeGrafter"/>
</dbReference>
<feature type="signal peptide" evidence="8">
    <location>
        <begin position="1"/>
        <end position="22"/>
    </location>
</feature>
<feature type="compositionally biased region" description="Basic and acidic residues" evidence="7">
    <location>
        <begin position="755"/>
        <end position="776"/>
    </location>
</feature>
<feature type="region of interest" description="Disordered" evidence="7">
    <location>
        <begin position="1141"/>
        <end position="1418"/>
    </location>
</feature>